<evidence type="ECO:0000313" key="3">
    <source>
        <dbReference type="Proteomes" id="UP000053593"/>
    </source>
</evidence>
<accession>A0A0D0BI01</accession>
<gene>
    <name evidence="2" type="ORF">GYMLUDRAFT_446191</name>
</gene>
<proteinExistence type="predicted"/>
<feature type="compositionally biased region" description="Polar residues" evidence="1">
    <location>
        <begin position="176"/>
        <end position="197"/>
    </location>
</feature>
<feature type="region of interest" description="Disordered" evidence="1">
    <location>
        <begin position="211"/>
        <end position="233"/>
    </location>
</feature>
<sequence>MNLITDWNPGGKPTFTNPFLSAPSASDNSLPWNLDPSTMVPLGNATGPGPMTVDTPPPGLSSDSFAPVDDNGNMPTLSSEGYHSVDDLGNLLKARLSLVEHDGNEDSKLYISHQFLRPREILEENMIPHSGFISDGYLNAIAGRHPVSNLYPYRRGIPISQSPLLPHKTGEETQDDTGAQNRPSGQPLSNDHNSSMQKDWGYSESFDAIPSSAASSSNVEYTSPPTLSDDDMSRLTRGLQQRDLTPERFHQLRMENITALLRSNAPDISQTEQIADSEGSGKN</sequence>
<name>A0A0D0BI01_9AGAR</name>
<dbReference type="HOGENOM" id="CLU_983707_0_0_1"/>
<dbReference type="EMBL" id="KN834763">
    <property type="protein sequence ID" value="KIK63640.1"/>
    <property type="molecule type" value="Genomic_DNA"/>
</dbReference>
<keyword evidence="3" id="KW-1185">Reference proteome</keyword>
<protein>
    <submittedName>
        <fullName evidence="2">Uncharacterized protein</fullName>
    </submittedName>
</protein>
<feature type="region of interest" description="Disordered" evidence="1">
    <location>
        <begin position="161"/>
        <end position="199"/>
    </location>
</feature>
<dbReference type="Proteomes" id="UP000053593">
    <property type="component" value="Unassembled WGS sequence"/>
</dbReference>
<evidence type="ECO:0000313" key="2">
    <source>
        <dbReference type="EMBL" id="KIK63640.1"/>
    </source>
</evidence>
<dbReference type="AlphaFoldDB" id="A0A0D0BI01"/>
<feature type="region of interest" description="Disordered" evidence="1">
    <location>
        <begin position="263"/>
        <end position="283"/>
    </location>
</feature>
<organism evidence="2 3">
    <name type="scientific">Collybiopsis luxurians FD-317 M1</name>
    <dbReference type="NCBI Taxonomy" id="944289"/>
    <lineage>
        <taxon>Eukaryota</taxon>
        <taxon>Fungi</taxon>
        <taxon>Dikarya</taxon>
        <taxon>Basidiomycota</taxon>
        <taxon>Agaricomycotina</taxon>
        <taxon>Agaricomycetes</taxon>
        <taxon>Agaricomycetidae</taxon>
        <taxon>Agaricales</taxon>
        <taxon>Marasmiineae</taxon>
        <taxon>Omphalotaceae</taxon>
        <taxon>Collybiopsis</taxon>
        <taxon>Collybiopsis luxurians</taxon>
    </lineage>
</organism>
<feature type="compositionally biased region" description="Polar residues" evidence="1">
    <location>
        <begin position="212"/>
        <end position="226"/>
    </location>
</feature>
<evidence type="ECO:0000256" key="1">
    <source>
        <dbReference type="SAM" id="MobiDB-lite"/>
    </source>
</evidence>
<reference evidence="2 3" key="1">
    <citation type="submission" date="2014-04" db="EMBL/GenBank/DDBJ databases">
        <title>Evolutionary Origins and Diversification of the Mycorrhizal Mutualists.</title>
        <authorList>
            <consortium name="DOE Joint Genome Institute"/>
            <consortium name="Mycorrhizal Genomics Consortium"/>
            <person name="Kohler A."/>
            <person name="Kuo A."/>
            <person name="Nagy L.G."/>
            <person name="Floudas D."/>
            <person name="Copeland A."/>
            <person name="Barry K.W."/>
            <person name="Cichocki N."/>
            <person name="Veneault-Fourrey C."/>
            <person name="LaButti K."/>
            <person name="Lindquist E.A."/>
            <person name="Lipzen A."/>
            <person name="Lundell T."/>
            <person name="Morin E."/>
            <person name="Murat C."/>
            <person name="Riley R."/>
            <person name="Ohm R."/>
            <person name="Sun H."/>
            <person name="Tunlid A."/>
            <person name="Henrissat B."/>
            <person name="Grigoriev I.V."/>
            <person name="Hibbett D.S."/>
            <person name="Martin F."/>
        </authorList>
    </citation>
    <scope>NUCLEOTIDE SEQUENCE [LARGE SCALE GENOMIC DNA]</scope>
    <source>
        <strain evidence="2 3">FD-317 M1</strain>
    </source>
</reference>